<reference evidence="2 3" key="1">
    <citation type="journal article" date="2016" name="Front. Microbiol.">
        <title>High-Level Heat Resistance of Spores of Bacillus amyloliquefaciens and Bacillus licheniformis Results from the Presence of a spoVA Operon in a Tn1546 Transposon.</title>
        <authorList>
            <person name="Berendsen E.M."/>
            <person name="Koning R.A."/>
            <person name="Boekhorst J."/>
            <person name="de Jong A."/>
            <person name="Kuipers O.P."/>
            <person name="Wells-Bennik M.H."/>
        </authorList>
    </citation>
    <scope>NUCLEOTIDE SEQUENCE [LARGE SCALE GENOMIC DNA]</scope>
    <source>
        <strain evidence="2 3">B4121</strain>
    </source>
</reference>
<dbReference type="Proteomes" id="UP000185604">
    <property type="component" value="Unassembled WGS sequence"/>
</dbReference>
<comment type="caution">
    <text evidence="2">The sequence shown here is derived from an EMBL/GenBank/DDBJ whole genome shotgun (WGS) entry which is preliminary data.</text>
</comment>
<keyword evidence="1" id="KW-1133">Transmembrane helix</keyword>
<evidence type="ECO:0000313" key="3">
    <source>
        <dbReference type="Proteomes" id="UP000185604"/>
    </source>
</evidence>
<sequence length="56" mass="6659">MDYRAFFLKEPPCFRAGRFFTVCFFMMVIHAFEYDIIFQNGSGKILLFEYTPSAPF</sequence>
<proteinExistence type="predicted"/>
<protein>
    <submittedName>
        <fullName evidence="2">Uncharacterized protein</fullName>
    </submittedName>
</protein>
<evidence type="ECO:0000313" key="2">
    <source>
        <dbReference type="EMBL" id="OLF96038.1"/>
    </source>
</evidence>
<accession>A0A6N2FV18</accession>
<dbReference type="EMBL" id="LKPO01000008">
    <property type="protein sequence ID" value="OLF96038.1"/>
    <property type="molecule type" value="Genomic_DNA"/>
</dbReference>
<evidence type="ECO:0000256" key="1">
    <source>
        <dbReference type="SAM" id="Phobius"/>
    </source>
</evidence>
<organism evidence="2 3">
    <name type="scientific">Bacillus paralicheniformis</name>
    <dbReference type="NCBI Taxonomy" id="1648923"/>
    <lineage>
        <taxon>Bacteria</taxon>
        <taxon>Bacillati</taxon>
        <taxon>Bacillota</taxon>
        <taxon>Bacilli</taxon>
        <taxon>Bacillales</taxon>
        <taxon>Bacillaceae</taxon>
        <taxon>Bacillus</taxon>
    </lineage>
</organism>
<name>A0A6N2FV18_9BACI</name>
<dbReference type="AlphaFoldDB" id="A0A6N2FV18"/>
<keyword evidence="1" id="KW-0472">Membrane</keyword>
<gene>
    <name evidence="2" type="ORF">B4121_1600</name>
</gene>
<feature type="transmembrane region" description="Helical" evidence="1">
    <location>
        <begin position="12"/>
        <end position="32"/>
    </location>
</feature>
<keyword evidence="1" id="KW-0812">Transmembrane</keyword>